<dbReference type="Pfam" id="PF20009">
    <property type="entry name" value="GEVED"/>
    <property type="match status" value="2"/>
</dbReference>
<evidence type="ECO:0000256" key="4">
    <source>
        <dbReference type="SAM" id="SignalP"/>
    </source>
</evidence>
<dbReference type="OrthoDB" id="1204817at2"/>
<sequence length="2354" mass="244450">MFKPMSRLLLSALSFSVVFGGVSVLSSPAQAGDFTIDWGAFDWPAGFGGPLDRTLYDQYGFAVDVTVEVNGPLSTYVNGSGQTVQTPDDDTIFGGNIESLILVSDAPQNAGAIGDSRVVNTVSASSGGVAVQVDNLRIDVLDIDATDNNATSDRCDFLTAFGDNGNPALTALSPTPSVVVGPGPGSGLTGTIAANQAQCIYNEGPAGSPTSPNDYTGTVRATFPDGTSSVTFWYDESIQNVRNYPVFQNYNPGARGIGMFAEVYFTVDQSITLARNVSPATAIEGDTLTYTYTVTNTGTLPFNTEQDVVIEDTQLGTVSCPAITAPVAPGGTVTCTTTYTVTAADVLTGNVDSTATAGIGTIGTGFVSRLQSNSSSTNVATSAVVSPSPLTCTPETIFDHPRTQLAGSGSASALQVGDTFLFEDVATDAAGNFIDIVTRIETISNSSGAILQTTGIEATMTPTLDSHIIYRINLVKDGSATTANPLGDPIDQSGINGIIVQQNDVDSLYNGHDSSDVVGFLDGMPTITHFNTVEITGFAAGGTAIAMDPAKVGDPTNWIEEPNETPWDNFVTYEFPTFATARFIHGFTGSSAESGYRGSNILLCPINETSAVVRAEDDDYTSTPVNNLLGGSAGEVYTNDTINGLTATVATADLSVLVEATPQNIGDPVPFIETSGLDEGRVVVPAGVPAGVYTIEYEMCDALNPGDCDRAKVTVAVFDGDGVDFGDAPLSYLIASHGVNATQTVYLGTIAPDAELIAQSDSTATADDLLDTDDEDAVTFPVLTQGMISTLDVAVSGDGYLQAWIDFNGDGLFEGTLGERIATDLRDDGTGFDDVAGDGVIQIDVTVPTDATTATTFARFRYSSELTLLPSSFAVDGEVEDYSLVIAAADLVDRGDAPASYGDPRHIVVPEIYLGAGLPDTETTTQHTVGADGDDLSGIDDEDAVAVFPELVGGSTVQLTVVTHETLSLQLDLGLPVTEGITNLQLWIDFDQNGLFDTAEQIAVDYRDGGTGDTDGVFNNQITLDIAVPTDAVSGETYARLRWSTTSGVTSDPFNGLNADGEVEDYLVTVTNPEGPLVCDTGFFMVFALNGDPVLEKLQITGSPGSYTSVRTTYPPDFTGNYVTTGWGWNELDHYIYGVLRDTFQLYRVTYSGALRPVVDMAGLGLGTVGSTLEILPNGVMVYNVLNQSGKYQLVDLSDPFNPVNLGILDAGASAPNGLDMTYNPRDGLLYMVVNGNSIYAMDPKGGTAGATTTTLVSANIPLPAGFGSAQLDSVWMDEHGFFYAYDNNSKQVFYVEVGAEGARPASYQFEAIAGTGSAPIGNDGASCRKGSFYASTVFAEGSISGTVFEDVNADSVLDAGDSGLGAVTVTLYNDNGTPADTADDTLVATTESVADGTYSFAAVDATQTYRIEVDGADADVPANLNLTSANPITGVVVTSGADTGDQNFAFTDPATPVYDPNGPLVCSDTFYMVATETAQNLPALSELRVTESGGTYTLSQTLLPPDYTGNYLVTGWGYNELDGYIYGVRQSPRTLMRIVASGAVQEVADISGLTIESPDTSSDILPNGVMVYMSGTNFGHYQLLDISDPLNPVALGILDTGQSGLYGRDIAYNPRDGLLYFIDSNRNIYAIDPLGGTPGATTITLVGNVPLPVGIFSMDPDSVWFDGSGYLYLFDNQSRQVFAVEVGVEGNRPLTFSFIEVEGTVADLTYQGNDGASCRAPGPFASTLFEEGTISGTLYQDANANSIFDTGETGVGSVTVTLYNDNGTPADSSDDTLVATTESAADGTYSFATVDATQTYRIEVDGADADIPAGYVISTTNPLTGVVVTTGADTSGQDFGFAEGAQTADLSIAMEILDTGAVVVTTASEGNALDLKLTVTNDGAGGATGVLVRDLIPDGYSYVSDDAVSLGDTYDAATGIWDIGAMANGESVTLTIRVTMNATGEHTNTAEIVAADQDDPDSDPGVGHLTDDLSDGIADDDEASATVALSGTGSVLSGTVFRDNGAGGGTAFDGLINGTESGGAVAQVAIYDSTGTLIDSPEVAADGTWSLTLPTGYTGAITVTVTADADHLVISETPAVLPSLVNTDPRDGSLTFTPAAGTDYAGIDIGVLTQAVLREDQARSISAGQIATLRHEYIADAPGLVDFSLATISETPAGGYSAALFEDMNCDGSADVAITGPIATDAATTICLVLRVSASSSLGPNASYVVKLDATTNYGATGVSEIDSNVDRLTTEAHTGALDLSKTVRNVTRGGAEGVRNGGAPGDVLEYRITVSNPTALPASEVKLYDRTPPYTVLAAPIPTPVTLGDMSCTLAVPATNPVGYSGDLRWDCAGLFRPGAEGTVTFQVKIAP</sequence>
<comment type="caution">
    <text evidence="9">The sequence shown here is derived from an EMBL/GenBank/DDBJ whole genome shotgun (WGS) entry which is preliminary data.</text>
</comment>
<dbReference type="SUPFAM" id="SSF50969">
    <property type="entry name" value="YVTN repeat-like/Quinoprotein amine dehydrogenase"/>
    <property type="match status" value="1"/>
</dbReference>
<dbReference type="GO" id="GO:0005576">
    <property type="term" value="C:extracellular region"/>
    <property type="evidence" value="ECO:0007669"/>
    <property type="project" value="UniProtKB-SubCell"/>
</dbReference>
<protein>
    <submittedName>
        <fullName evidence="9">Putative repeat protein (TIGR01451 family)</fullName>
    </submittedName>
</protein>
<evidence type="ECO:0000259" key="5">
    <source>
        <dbReference type="Pfam" id="PF01345"/>
    </source>
</evidence>
<dbReference type="InterPro" id="IPR001434">
    <property type="entry name" value="OmcB-like_DUF11"/>
</dbReference>
<dbReference type="Pfam" id="PF01345">
    <property type="entry name" value="DUF11"/>
    <property type="match status" value="1"/>
</dbReference>
<reference evidence="9 10" key="1">
    <citation type="submission" date="2018-04" db="EMBL/GenBank/DDBJ databases">
        <title>Genomic Encyclopedia of Archaeal and Bacterial Type Strains, Phase II (KMG-II): from individual species to whole genera.</title>
        <authorList>
            <person name="Goeker M."/>
        </authorList>
    </citation>
    <scope>NUCLEOTIDE SEQUENCE [LARGE SCALE GENOMIC DNA]</scope>
    <source>
        <strain evidence="9 10">DSM 100434</strain>
    </source>
</reference>
<keyword evidence="10" id="KW-1185">Reference proteome</keyword>
<dbReference type="InterPro" id="IPR055354">
    <property type="entry name" value="DUF7507"/>
</dbReference>
<dbReference type="SUPFAM" id="SSF117074">
    <property type="entry name" value="Hypothetical protein PA1324"/>
    <property type="match status" value="2"/>
</dbReference>
<dbReference type="NCBIfam" id="TIGR01451">
    <property type="entry name" value="B_ant_repeat"/>
    <property type="match status" value="1"/>
</dbReference>
<dbReference type="InterPro" id="IPR045474">
    <property type="entry name" value="GEVED"/>
</dbReference>
<dbReference type="Proteomes" id="UP000244077">
    <property type="component" value="Unassembled WGS sequence"/>
</dbReference>
<dbReference type="PANTHER" id="PTHR23303">
    <property type="entry name" value="CARBOXYPEPTIDASE REGULATORY REGION-CONTAINING"/>
    <property type="match status" value="1"/>
</dbReference>
<dbReference type="Pfam" id="PF24346">
    <property type="entry name" value="DUF7507"/>
    <property type="match status" value="1"/>
</dbReference>
<proteinExistence type="predicted"/>
<feature type="chain" id="PRO_5015418663" evidence="4">
    <location>
        <begin position="32"/>
        <end position="2354"/>
    </location>
</feature>
<feature type="signal peptide" evidence="4">
    <location>
        <begin position="1"/>
        <end position="31"/>
    </location>
</feature>
<evidence type="ECO:0000256" key="3">
    <source>
        <dbReference type="ARBA" id="ARBA00022729"/>
    </source>
</evidence>
<comment type="subcellular location">
    <subcellularLocation>
        <location evidence="1">Secreted</location>
    </subcellularLocation>
</comment>
<evidence type="ECO:0000259" key="8">
    <source>
        <dbReference type="Pfam" id="PF24346"/>
    </source>
</evidence>
<evidence type="ECO:0000259" key="7">
    <source>
        <dbReference type="Pfam" id="PF20009"/>
    </source>
</evidence>
<evidence type="ECO:0000313" key="9">
    <source>
        <dbReference type="EMBL" id="PTQ68334.1"/>
    </source>
</evidence>
<feature type="domain" description="GEVED" evidence="7">
    <location>
        <begin position="984"/>
        <end position="1069"/>
    </location>
</feature>
<dbReference type="Pfam" id="PF17210">
    <property type="entry name" value="SdrD_B"/>
    <property type="match status" value="1"/>
</dbReference>
<dbReference type="InterPro" id="IPR051417">
    <property type="entry name" value="SDr/BOS_complex"/>
</dbReference>
<feature type="domain" description="DUF7507" evidence="8">
    <location>
        <begin position="270"/>
        <end position="358"/>
    </location>
</feature>
<organism evidence="9 10">
    <name type="scientific">Celeribacter persicus</name>
    <dbReference type="NCBI Taxonomy" id="1651082"/>
    <lineage>
        <taxon>Bacteria</taxon>
        <taxon>Pseudomonadati</taxon>
        <taxon>Pseudomonadota</taxon>
        <taxon>Alphaproteobacteria</taxon>
        <taxon>Rhodobacterales</taxon>
        <taxon>Roseobacteraceae</taxon>
        <taxon>Celeribacter</taxon>
    </lineage>
</organism>
<evidence type="ECO:0000256" key="2">
    <source>
        <dbReference type="ARBA" id="ARBA00022525"/>
    </source>
</evidence>
<gene>
    <name evidence="9" type="ORF">C8N42_11546</name>
</gene>
<accession>A0A2T5H9U9</accession>
<dbReference type="Gene3D" id="2.60.40.10">
    <property type="entry name" value="Immunoglobulins"/>
    <property type="match status" value="4"/>
</dbReference>
<evidence type="ECO:0000256" key="1">
    <source>
        <dbReference type="ARBA" id="ARBA00004613"/>
    </source>
</evidence>
<dbReference type="InterPro" id="IPR047589">
    <property type="entry name" value="DUF11_rpt"/>
</dbReference>
<evidence type="ECO:0000259" key="6">
    <source>
        <dbReference type="Pfam" id="PF17210"/>
    </source>
</evidence>
<feature type="domain" description="DUF11" evidence="5">
    <location>
        <begin position="1864"/>
        <end position="1963"/>
    </location>
</feature>
<dbReference type="InterPro" id="IPR013783">
    <property type="entry name" value="Ig-like_fold"/>
</dbReference>
<dbReference type="InterPro" id="IPR033764">
    <property type="entry name" value="Sdr_B"/>
</dbReference>
<dbReference type="EMBL" id="QAOH01000015">
    <property type="protein sequence ID" value="PTQ68334.1"/>
    <property type="molecule type" value="Genomic_DNA"/>
</dbReference>
<evidence type="ECO:0000313" key="10">
    <source>
        <dbReference type="Proteomes" id="UP000244077"/>
    </source>
</evidence>
<name>A0A2T5H9U9_9RHOB</name>
<keyword evidence="3 4" id="KW-0732">Signal</keyword>
<dbReference type="InterPro" id="IPR011044">
    <property type="entry name" value="Quino_amine_DH_bsu"/>
</dbReference>
<keyword evidence="2" id="KW-0964">Secreted</keyword>
<feature type="domain" description="GEVED" evidence="7">
    <location>
        <begin position="800"/>
        <end position="884"/>
    </location>
</feature>
<feature type="domain" description="SD-repeat containing protein B" evidence="6">
    <location>
        <begin position="1737"/>
        <end position="1822"/>
    </location>
</feature>
<dbReference type="RefSeq" id="WP_146168284.1">
    <property type="nucleotide sequence ID" value="NZ_QAOH01000015.1"/>
</dbReference>